<feature type="domain" description="WCX" evidence="2">
    <location>
        <begin position="234"/>
        <end position="308"/>
    </location>
</feature>
<evidence type="ECO:0000313" key="4">
    <source>
        <dbReference type="Proteomes" id="UP000255103"/>
    </source>
</evidence>
<dbReference type="RefSeq" id="WP_115721840.1">
    <property type="nucleotide sequence ID" value="NZ_UGHX01000001.1"/>
</dbReference>
<dbReference type="InterPro" id="IPR026881">
    <property type="entry name" value="WYL_dom"/>
</dbReference>
<evidence type="ECO:0000313" key="3">
    <source>
        <dbReference type="EMBL" id="STP11166.1"/>
    </source>
</evidence>
<evidence type="ECO:0000259" key="2">
    <source>
        <dbReference type="Pfam" id="PF25583"/>
    </source>
</evidence>
<dbReference type="Pfam" id="PF25583">
    <property type="entry name" value="WCX"/>
    <property type="match status" value="1"/>
</dbReference>
<organism evidence="3 4">
    <name type="scientific">Helicobacter cinaedi</name>
    <dbReference type="NCBI Taxonomy" id="213"/>
    <lineage>
        <taxon>Bacteria</taxon>
        <taxon>Pseudomonadati</taxon>
        <taxon>Campylobacterota</taxon>
        <taxon>Epsilonproteobacteria</taxon>
        <taxon>Campylobacterales</taxon>
        <taxon>Helicobacteraceae</taxon>
        <taxon>Helicobacter</taxon>
    </lineage>
</organism>
<sequence>MPLHDYETKMARISKIFATLHNPENNGVICAKELAKEFSVSLRTLRRDVENMGAEYSYKKDKIYFHGHYTTKENEELSMAFLLLKSFAYSMGGATKTQMLSLLESLESKSQPKQSTDIFFTRTNLEEITLETESILLLQKAIKEHIIISFKFLQELNNTKTHTQREVLPLKILNFNGEWYLLGLESSVMKKFYLNNIIDIKEVRQGESVSEEVLGRLDDALNAWFVPEAKPFMVRLWVDSKVAKYFKRKKISPNQHLDENKDGSLDITLHITDFMEITPLVLMWIPNVVVLEPQGLKDFIKKRVEEYLRVLEL</sequence>
<dbReference type="InterPro" id="IPR036388">
    <property type="entry name" value="WH-like_DNA-bd_sf"/>
</dbReference>
<evidence type="ECO:0000259" key="1">
    <source>
        <dbReference type="Pfam" id="PF13280"/>
    </source>
</evidence>
<dbReference type="Gene3D" id="1.10.10.10">
    <property type="entry name" value="Winged helix-like DNA-binding domain superfamily/Winged helix DNA-binding domain"/>
    <property type="match status" value="1"/>
</dbReference>
<dbReference type="InterPro" id="IPR057727">
    <property type="entry name" value="WCX_dom"/>
</dbReference>
<protein>
    <submittedName>
        <fullName evidence="3">Transcriptional regulator</fullName>
    </submittedName>
</protein>
<reference evidence="3 4" key="1">
    <citation type="submission" date="2018-06" db="EMBL/GenBank/DDBJ databases">
        <authorList>
            <consortium name="Pathogen Informatics"/>
            <person name="Doyle S."/>
        </authorList>
    </citation>
    <scope>NUCLEOTIDE SEQUENCE [LARGE SCALE GENOMIC DNA]</scope>
    <source>
        <strain evidence="3 4">NCTC12219</strain>
    </source>
</reference>
<dbReference type="PANTHER" id="PTHR34580:SF1">
    <property type="entry name" value="PROTEIN PAFC"/>
    <property type="match status" value="1"/>
</dbReference>
<dbReference type="InterPro" id="IPR051534">
    <property type="entry name" value="CBASS_pafABC_assoc_protein"/>
</dbReference>
<dbReference type="PANTHER" id="PTHR34580">
    <property type="match status" value="1"/>
</dbReference>
<dbReference type="EMBL" id="UGHX01000001">
    <property type="protein sequence ID" value="STP11166.1"/>
    <property type="molecule type" value="Genomic_DNA"/>
</dbReference>
<dbReference type="PROSITE" id="PS52050">
    <property type="entry name" value="WYL"/>
    <property type="match status" value="1"/>
</dbReference>
<proteinExistence type="predicted"/>
<name>A0A377JTC2_9HELI</name>
<dbReference type="AlphaFoldDB" id="A0A377JTC2"/>
<dbReference type="Proteomes" id="UP000255103">
    <property type="component" value="Unassembled WGS sequence"/>
</dbReference>
<dbReference type="Pfam" id="PF13280">
    <property type="entry name" value="WYL"/>
    <property type="match status" value="1"/>
</dbReference>
<accession>A0A377JTC2</accession>
<gene>
    <name evidence="3" type="ORF">NCTC12219_01049</name>
</gene>
<feature type="domain" description="WYL" evidence="1">
    <location>
        <begin position="137"/>
        <end position="200"/>
    </location>
</feature>